<accession>A0A2H0U754</accession>
<evidence type="ECO:0000313" key="3">
    <source>
        <dbReference type="EMBL" id="PIR82251.1"/>
    </source>
</evidence>
<evidence type="ECO:0000313" key="4">
    <source>
        <dbReference type="Proteomes" id="UP000231379"/>
    </source>
</evidence>
<dbReference type="AlphaFoldDB" id="A0A2H0U754"/>
<sequence length="385" mass="40511">MHENSSISRPLNFLRTWASAPRGSCPNMIQSRANWPNSRARPNTMRMMQEPPVTIPLESAQADDTSSAVEERIRSKKRAALFAVVLCGVIALAAVLDKGGAPLPRESAQHAAAAQAMYASGYEDVHVAARSAIVLDVTTGATLYEKNAAAQLPIASITKVALVLAIADVFEGPEALTISRAAVERGEGGLGAGQVWRARDLIDYTLIASSNVGAEALAEAADDSLRARFPEAPPGGAALWRMNAIARELGLHETYFLNVTGLDLSETQPGAVSSARDIAQLLSYIARTHTPLFAATTEDAAALFALNAELPEAHNTNAILPEIAGLILGKTGFTDLAGGNLAILFDAGLAHPVAIVVLGSTREGRFHDMRSLMNAARIAIAAPTP</sequence>
<reference evidence="4" key="1">
    <citation type="submission" date="2017-09" db="EMBL/GenBank/DDBJ databases">
        <title>Depth-based differentiation of microbial function through sediment-hosted aquifers and enrichment of novel symbionts in the deep terrestrial subsurface.</title>
        <authorList>
            <person name="Probst A.J."/>
            <person name="Ladd B."/>
            <person name="Jarett J.K."/>
            <person name="Geller-Mcgrath D.E."/>
            <person name="Sieber C.M.K."/>
            <person name="Emerson J.B."/>
            <person name="Anantharaman K."/>
            <person name="Thomas B.C."/>
            <person name="Malmstrom R."/>
            <person name="Stieglmeier M."/>
            <person name="Klingl A."/>
            <person name="Woyke T."/>
            <person name="Ryan C.M."/>
            <person name="Banfield J.F."/>
        </authorList>
    </citation>
    <scope>NUCLEOTIDE SEQUENCE [LARGE SCALE GENOMIC DNA]</scope>
</reference>
<dbReference type="PANTHER" id="PTHR35333">
    <property type="entry name" value="BETA-LACTAMASE"/>
    <property type="match status" value="1"/>
</dbReference>
<keyword evidence="1" id="KW-0812">Transmembrane</keyword>
<keyword evidence="1" id="KW-1133">Transmembrane helix</keyword>
<dbReference type="GO" id="GO:0046677">
    <property type="term" value="P:response to antibiotic"/>
    <property type="evidence" value="ECO:0007669"/>
    <property type="project" value="InterPro"/>
</dbReference>
<dbReference type="Gene3D" id="3.40.710.10">
    <property type="entry name" value="DD-peptidase/beta-lactamase superfamily"/>
    <property type="match status" value="1"/>
</dbReference>
<dbReference type="EMBL" id="PFBM01000021">
    <property type="protein sequence ID" value="PIR82251.1"/>
    <property type="molecule type" value="Genomic_DNA"/>
</dbReference>
<dbReference type="GO" id="GO:0008800">
    <property type="term" value="F:beta-lactamase activity"/>
    <property type="evidence" value="ECO:0007669"/>
    <property type="project" value="InterPro"/>
</dbReference>
<dbReference type="GO" id="GO:0009002">
    <property type="term" value="F:serine-type D-Ala-D-Ala carboxypeptidase activity"/>
    <property type="evidence" value="ECO:0007669"/>
    <property type="project" value="InterPro"/>
</dbReference>
<dbReference type="GO" id="GO:0006508">
    <property type="term" value="P:proteolysis"/>
    <property type="evidence" value="ECO:0007669"/>
    <property type="project" value="InterPro"/>
</dbReference>
<dbReference type="Pfam" id="PF00768">
    <property type="entry name" value="Peptidase_S11"/>
    <property type="match status" value="1"/>
</dbReference>
<comment type="caution">
    <text evidence="3">The sequence shown here is derived from an EMBL/GenBank/DDBJ whole genome shotgun (WGS) entry which is preliminary data.</text>
</comment>
<dbReference type="GO" id="GO:0030655">
    <property type="term" value="P:beta-lactam antibiotic catabolic process"/>
    <property type="evidence" value="ECO:0007669"/>
    <property type="project" value="InterPro"/>
</dbReference>
<proteinExistence type="predicted"/>
<feature type="domain" description="Peptidase S11 D-alanyl-D-alanine carboxypeptidase A N-terminal" evidence="2">
    <location>
        <begin position="125"/>
        <end position="360"/>
    </location>
</feature>
<dbReference type="PANTHER" id="PTHR35333:SF4">
    <property type="entry name" value="SLR0121 PROTEIN"/>
    <property type="match status" value="1"/>
</dbReference>
<name>A0A2H0U754_9BACT</name>
<evidence type="ECO:0000259" key="2">
    <source>
        <dbReference type="Pfam" id="PF00768"/>
    </source>
</evidence>
<keyword evidence="1" id="KW-0472">Membrane</keyword>
<dbReference type="InterPro" id="IPR012338">
    <property type="entry name" value="Beta-lactam/transpept-like"/>
</dbReference>
<protein>
    <recommendedName>
        <fullName evidence="2">Peptidase S11 D-alanyl-D-alanine carboxypeptidase A N-terminal domain-containing protein</fullName>
    </recommendedName>
</protein>
<gene>
    <name evidence="3" type="ORF">COU20_03790</name>
</gene>
<dbReference type="InterPro" id="IPR000871">
    <property type="entry name" value="Beta-lactam_class-A"/>
</dbReference>
<dbReference type="Proteomes" id="UP000231379">
    <property type="component" value="Unassembled WGS sequence"/>
</dbReference>
<dbReference type="InterPro" id="IPR001967">
    <property type="entry name" value="Peptidase_S11_N"/>
</dbReference>
<organism evidence="3 4">
    <name type="scientific">Candidatus Kaiserbacteria bacterium CG10_big_fil_rev_8_21_14_0_10_59_10</name>
    <dbReference type="NCBI Taxonomy" id="1974612"/>
    <lineage>
        <taxon>Bacteria</taxon>
        <taxon>Candidatus Kaiseribacteriota</taxon>
    </lineage>
</organism>
<dbReference type="SUPFAM" id="SSF56601">
    <property type="entry name" value="beta-lactamase/transpeptidase-like"/>
    <property type="match status" value="1"/>
</dbReference>
<feature type="transmembrane region" description="Helical" evidence="1">
    <location>
        <begin position="79"/>
        <end position="96"/>
    </location>
</feature>
<evidence type="ECO:0000256" key="1">
    <source>
        <dbReference type="SAM" id="Phobius"/>
    </source>
</evidence>